<feature type="domain" description="NADH:quinone oxidoreductase/Mrp antiporter transmembrane" evidence="8">
    <location>
        <begin position="118"/>
        <end position="405"/>
    </location>
</feature>
<dbReference type="PANTHER" id="PTHR43507">
    <property type="entry name" value="NADH-UBIQUINONE OXIDOREDUCTASE CHAIN 4"/>
    <property type="match status" value="1"/>
</dbReference>
<feature type="transmembrane region" description="Helical" evidence="7">
    <location>
        <begin position="392"/>
        <end position="412"/>
    </location>
</feature>
<evidence type="ECO:0000256" key="7">
    <source>
        <dbReference type="SAM" id="Phobius"/>
    </source>
</evidence>
<gene>
    <name evidence="9" type="ordered locus">Lbys_2785</name>
</gene>
<dbReference type="GO" id="GO:0016020">
    <property type="term" value="C:membrane"/>
    <property type="evidence" value="ECO:0007669"/>
    <property type="project" value="UniProtKB-SubCell"/>
</dbReference>
<dbReference type="HOGENOM" id="CLU_007100_4_3_10"/>
<name>E4RRB4_LEAB4</name>
<dbReference type="InterPro" id="IPR001750">
    <property type="entry name" value="ND/Mrp_TM"/>
</dbReference>
<keyword evidence="4 7" id="KW-1133">Transmembrane helix</keyword>
<dbReference type="Pfam" id="PF00361">
    <property type="entry name" value="Proton_antipo_M"/>
    <property type="match status" value="1"/>
</dbReference>
<dbReference type="NCBIfam" id="TIGR01972">
    <property type="entry name" value="NDH_I_M"/>
    <property type="match status" value="1"/>
</dbReference>
<feature type="transmembrane region" description="Helical" evidence="7">
    <location>
        <begin position="100"/>
        <end position="117"/>
    </location>
</feature>
<evidence type="ECO:0000256" key="6">
    <source>
        <dbReference type="RuleBase" id="RU000320"/>
    </source>
</evidence>
<evidence type="ECO:0000256" key="2">
    <source>
        <dbReference type="ARBA" id="ARBA00009025"/>
    </source>
</evidence>
<keyword evidence="5 7" id="KW-0472">Membrane</keyword>
<feature type="transmembrane region" description="Helical" evidence="7">
    <location>
        <begin position="237"/>
        <end position="258"/>
    </location>
</feature>
<protein>
    <submittedName>
        <fullName evidence="9">Proton-translocating NADH-quinone oxidoreductase, chain M</fullName>
    </submittedName>
</protein>
<feature type="transmembrane region" description="Helical" evidence="7">
    <location>
        <begin position="123"/>
        <end position="141"/>
    </location>
</feature>
<reference evidence="9 10" key="2">
    <citation type="journal article" date="2011" name="Stand. Genomic Sci.">
        <title>Complete genome sequence of Leadbetterella byssophila type strain (4M15).</title>
        <authorList>
            <person name="Abt B."/>
            <person name="Teshima H."/>
            <person name="Lucas S."/>
            <person name="Lapidus A."/>
            <person name="Del Rio T.G."/>
            <person name="Nolan M."/>
            <person name="Tice H."/>
            <person name="Cheng J.F."/>
            <person name="Pitluck S."/>
            <person name="Liolios K."/>
            <person name="Pagani I."/>
            <person name="Ivanova N."/>
            <person name="Mavromatis K."/>
            <person name="Pati A."/>
            <person name="Tapia R."/>
            <person name="Han C."/>
            <person name="Goodwin L."/>
            <person name="Chen A."/>
            <person name="Palaniappan K."/>
            <person name="Land M."/>
            <person name="Hauser L."/>
            <person name="Chang Y.J."/>
            <person name="Jeffries C.D."/>
            <person name="Rohde M."/>
            <person name="Goker M."/>
            <person name="Tindall B.J."/>
            <person name="Detter J.C."/>
            <person name="Woyke T."/>
            <person name="Bristow J."/>
            <person name="Eisen J.A."/>
            <person name="Markowitz V."/>
            <person name="Hugenholtz P."/>
            <person name="Klenk H.P."/>
            <person name="Kyrpides N.C."/>
        </authorList>
    </citation>
    <scope>NUCLEOTIDE SEQUENCE [LARGE SCALE GENOMIC DNA]</scope>
    <source>
        <strain evidence="10">DSM 17132 / JCM 16389 / KACC 11308 / NBRC 106382 / 4M15</strain>
    </source>
</reference>
<evidence type="ECO:0000256" key="5">
    <source>
        <dbReference type="ARBA" id="ARBA00023136"/>
    </source>
</evidence>
<dbReference type="GO" id="GO:0008137">
    <property type="term" value="F:NADH dehydrogenase (ubiquinone) activity"/>
    <property type="evidence" value="ECO:0007669"/>
    <property type="project" value="InterPro"/>
</dbReference>
<accession>E4RRB4</accession>
<dbReference type="Proteomes" id="UP000007435">
    <property type="component" value="Chromosome"/>
</dbReference>
<dbReference type="GO" id="GO:0015990">
    <property type="term" value="P:electron transport coupled proton transport"/>
    <property type="evidence" value="ECO:0007669"/>
    <property type="project" value="TreeGrafter"/>
</dbReference>
<comment type="similarity">
    <text evidence="2">Belongs to the complex I subunit 4 family.</text>
</comment>
<feature type="transmembrane region" description="Helical" evidence="7">
    <location>
        <begin position="317"/>
        <end position="338"/>
    </location>
</feature>
<feature type="transmembrane region" description="Helical" evidence="7">
    <location>
        <begin position="153"/>
        <end position="174"/>
    </location>
</feature>
<keyword evidence="10" id="KW-1185">Reference proteome</keyword>
<dbReference type="AlphaFoldDB" id="E4RRB4"/>
<comment type="subcellular location">
    <subcellularLocation>
        <location evidence="1">Endomembrane system</location>
        <topology evidence="1">Multi-pass membrane protein</topology>
    </subcellularLocation>
    <subcellularLocation>
        <location evidence="6">Membrane</location>
        <topology evidence="6">Multi-pass membrane protein</topology>
    </subcellularLocation>
</comment>
<dbReference type="RefSeq" id="WP_013409479.1">
    <property type="nucleotide sequence ID" value="NC_014655.1"/>
</dbReference>
<feature type="transmembrane region" description="Helical" evidence="7">
    <location>
        <begin position="289"/>
        <end position="311"/>
    </location>
</feature>
<dbReference type="PRINTS" id="PR01437">
    <property type="entry name" value="NUOXDRDTASE4"/>
</dbReference>
<dbReference type="STRING" id="649349.Lbys_2785"/>
<dbReference type="OrthoDB" id="9811718at2"/>
<dbReference type="KEGG" id="lby:Lbys_2785"/>
<feature type="transmembrane region" description="Helical" evidence="7">
    <location>
        <begin position="359"/>
        <end position="380"/>
    </location>
</feature>
<evidence type="ECO:0000313" key="10">
    <source>
        <dbReference type="Proteomes" id="UP000007435"/>
    </source>
</evidence>
<feature type="transmembrane region" description="Helical" evidence="7">
    <location>
        <begin position="69"/>
        <end position="88"/>
    </location>
</feature>
<evidence type="ECO:0000259" key="8">
    <source>
        <dbReference type="Pfam" id="PF00361"/>
    </source>
</evidence>
<dbReference type="PANTHER" id="PTHR43507:SF1">
    <property type="entry name" value="NADH-UBIQUINONE OXIDOREDUCTASE CHAIN 4"/>
    <property type="match status" value="1"/>
</dbReference>
<evidence type="ECO:0000256" key="1">
    <source>
        <dbReference type="ARBA" id="ARBA00004127"/>
    </source>
</evidence>
<dbReference type="EMBL" id="CP002305">
    <property type="protein sequence ID" value="ADQ18447.1"/>
    <property type="molecule type" value="Genomic_DNA"/>
</dbReference>
<evidence type="ECO:0000313" key="9">
    <source>
        <dbReference type="EMBL" id="ADQ18447.1"/>
    </source>
</evidence>
<keyword evidence="3 6" id="KW-0812">Transmembrane</keyword>
<proteinExistence type="inferred from homology"/>
<evidence type="ECO:0000256" key="3">
    <source>
        <dbReference type="ARBA" id="ARBA00022692"/>
    </source>
</evidence>
<feature type="transmembrane region" description="Helical" evidence="7">
    <location>
        <begin position="264"/>
        <end position="282"/>
    </location>
</feature>
<reference key="1">
    <citation type="submission" date="2010-11" db="EMBL/GenBank/DDBJ databases">
        <title>The complete genome of Leadbetterella byssophila DSM 17132.</title>
        <authorList>
            <consortium name="US DOE Joint Genome Institute (JGI-PGF)"/>
            <person name="Lucas S."/>
            <person name="Copeland A."/>
            <person name="Lapidus A."/>
            <person name="Glavina del Rio T."/>
            <person name="Dalin E."/>
            <person name="Tice H."/>
            <person name="Bruce D."/>
            <person name="Goodwin L."/>
            <person name="Pitluck S."/>
            <person name="Kyrpides N."/>
            <person name="Mavromatis K."/>
            <person name="Ivanova N."/>
            <person name="Teshima H."/>
            <person name="Brettin T."/>
            <person name="Detter J.C."/>
            <person name="Han C."/>
            <person name="Tapia R."/>
            <person name="Land M."/>
            <person name="Hauser L."/>
            <person name="Markowitz V."/>
            <person name="Cheng J.-F."/>
            <person name="Hugenholtz P."/>
            <person name="Woyke T."/>
            <person name="Wu D."/>
            <person name="Tindall B."/>
            <person name="Pomrenke H.G."/>
            <person name="Brambilla E."/>
            <person name="Klenk H.-P."/>
            <person name="Eisen J.A."/>
        </authorList>
    </citation>
    <scope>NUCLEOTIDE SEQUENCE [LARGE SCALE GENOMIC DNA]</scope>
    <source>
        <strain>DSM 17132</strain>
    </source>
</reference>
<sequence length="467" mass="50354">MLTLILLILPLISGLLLCWNKNEGLAKSAAIAISLAQIGIFCLITPENSSVVYQWLPEFNIGFKLGMDGLSKLMTGLTVVVSALIILATQGLSYDKKSKLLGLILLTEAALIGVFTAQDGFVFYFFFEIALVPVYLIANLWGGKGISKISLKMFIYTVFGSLFMLVAFVVLYIFSSGSELSALAQVSEKLRPSLNYFLFWAFFLAFAIKSPLFLFHGWLPDAYSKSPTPATMLLSGLLSKMGIYGIIRILLPLAPVGWEKYSCLVIYLAVIGLIYGSIIAIRQSHVKRLVAYSSFAHMGLMAAAALIGSAAGIQGASFQMVAHGFSAVGLFYVAKIIFDKTGSRNLQDLGGMAKRAPKLATLFLVVLLGSVGLPLTNGFVGEFLMLKSVFDFNTGLGILATTSIILGAVYLLRLYQKTMFGPATAFTENIEDIGAKELMVLVPIALIIIITGVLPNGLLELSAALVK</sequence>
<evidence type="ECO:0000256" key="4">
    <source>
        <dbReference type="ARBA" id="ARBA00022989"/>
    </source>
</evidence>
<dbReference type="InterPro" id="IPR010227">
    <property type="entry name" value="NADH_Q_OxRdtase_chainM/4"/>
</dbReference>
<dbReference type="GO" id="GO:0042773">
    <property type="term" value="P:ATP synthesis coupled electron transport"/>
    <property type="evidence" value="ECO:0007669"/>
    <property type="project" value="InterPro"/>
</dbReference>
<feature type="transmembrane region" description="Helical" evidence="7">
    <location>
        <begin position="194"/>
        <end position="216"/>
    </location>
</feature>
<dbReference type="eggNOG" id="COG1008">
    <property type="taxonomic scope" value="Bacteria"/>
</dbReference>
<dbReference type="GO" id="GO:0048039">
    <property type="term" value="F:ubiquinone binding"/>
    <property type="evidence" value="ECO:0007669"/>
    <property type="project" value="TreeGrafter"/>
</dbReference>
<dbReference type="GO" id="GO:0012505">
    <property type="term" value="C:endomembrane system"/>
    <property type="evidence" value="ECO:0007669"/>
    <property type="project" value="UniProtKB-SubCell"/>
</dbReference>
<organism evidence="9 10">
    <name type="scientific">Leadbetterella byssophila (strain DSM 17132 / JCM 16389 / KACC 11308 / NBRC 106382 / 4M15)</name>
    <dbReference type="NCBI Taxonomy" id="649349"/>
    <lineage>
        <taxon>Bacteria</taxon>
        <taxon>Pseudomonadati</taxon>
        <taxon>Bacteroidota</taxon>
        <taxon>Cytophagia</taxon>
        <taxon>Cytophagales</taxon>
        <taxon>Leadbetterellaceae</taxon>
        <taxon>Leadbetterella</taxon>
    </lineage>
</organism>
<feature type="transmembrane region" description="Helical" evidence="7">
    <location>
        <begin position="438"/>
        <end position="459"/>
    </location>
</feature>
<dbReference type="InterPro" id="IPR003918">
    <property type="entry name" value="NADH_UbQ_OxRdtase"/>
</dbReference>
<dbReference type="GO" id="GO:0003954">
    <property type="term" value="F:NADH dehydrogenase activity"/>
    <property type="evidence" value="ECO:0007669"/>
    <property type="project" value="TreeGrafter"/>
</dbReference>